<dbReference type="EMBL" id="MWIH01000006">
    <property type="protein sequence ID" value="OQO90922.1"/>
    <property type="molecule type" value="Genomic_DNA"/>
</dbReference>
<dbReference type="Proteomes" id="UP000192591">
    <property type="component" value="Unassembled WGS sequence"/>
</dbReference>
<dbReference type="OrthoDB" id="5191769at2"/>
<protein>
    <recommendedName>
        <fullName evidence="4">DUF2516 domain-containing protein</fullName>
    </recommendedName>
</protein>
<evidence type="ECO:0000313" key="3">
    <source>
        <dbReference type="Proteomes" id="UP000192591"/>
    </source>
</evidence>
<reference evidence="2 3" key="1">
    <citation type="submission" date="2017-02" db="EMBL/GenBank/DDBJ databases">
        <title>Draft genome of Saccharomonospora sp. 154.</title>
        <authorList>
            <person name="Alonso-Carmona G.S."/>
            <person name="De La Haba R."/>
            <person name="Vera-Gargallo B."/>
            <person name="Sandoval-Trujillo A.H."/>
            <person name="Ramirez-Duran N."/>
            <person name="Ventosa A."/>
        </authorList>
    </citation>
    <scope>NUCLEOTIDE SEQUENCE [LARGE SCALE GENOMIC DNA]</scope>
    <source>
        <strain evidence="2 3">LRS4.154</strain>
    </source>
</reference>
<keyword evidence="1" id="KW-0472">Membrane</keyword>
<feature type="transmembrane region" description="Helical" evidence="1">
    <location>
        <begin position="6"/>
        <end position="25"/>
    </location>
</feature>
<sequence length="98" mass="10656">MPPFAYYIVMVIDWAGVLVGLVAFAHAVTQRSDAYTAADRLTKPAWLAITGGSTAAMLLFQFYGAGMIFWLAALVATLVYVVDVRPKLIEVQRGGSSW</sequence>
<dbReference type="AlphaFoldDB" id="A0A1V9A184"/>
<proteinExistence type="predicted"/>
<evidence type="ECO:0008006" key="4">
    <source>
        <dbReference type="Google" id="ProtNLM"/>
    </source>
</evidence>
<keyword evidence="1" id="KW-1133">Transmembrane helix</keyword>
<dbReference type="STRING" id="1962155.B1813_15550"/>
<organism evidence="2 3">
    <name type="scientific">Saccharomonospora piscinae</name>
    <dbReference type="NCBI Taxonomy" id="687388"/>
    <lineage>
        <taxon>Bacteria</taxon>
        <taxon>Bacillati</taxon>
        <taxon>Actinomycetota</taxon>
        <taxon>Actinomycetes</taxon>
        <taxon>Pseudonocardiales</taxon>
        <taxon>Pseudonocardiaceae</taxon>
        <taxon>Saccharomonospora</taxon>
    </lineage>
</organism>
<evidence type="ECO:0000256" key="1">
    <source>
        <dbReference type="SAM" id="Phobius"/>
    </source>
</evidence>
<evidence type="ECO:0000313" key="2">
    <source>
        <dbReference type="EMBL" id="OQO90922.1"/>
    </source>
</evidence>
<gene>
    <name evidence="2" type="ORF">B1813_15550</name>
</gene>
<dbReference type="InterPro" id="IPR019662">
    <property type="entry name" value="DUF2516"/>
</dbReference>
<dbReference type="Pfam" id="PF10724">
    <property type="entry name" value="DUF2516"/>
    <property type="match status" value="1"/>
</dbReference>
<accession>A0A1V9A184</accession>
<name>A0A1V9A184_SACPI</name>
<keyword evidence="3" id="KW-1185">Reference proteome</keyword>
<feature type="transmembrane region" description="Helical" evidence="1">
    <location>
        <begin position="68"/>
        <end position="84"/>
    </location>
</feature>
<dbReference type="RefSeq" id="WP_024876489.1">
    <property type="nucleotide sequence ID" value="NZ_AZUM01000004.1"/>
</dbReference>
<comment type="caution">
    <text evidence="2">The sequence shown here is derived from an EMBL/GenBank/DDBJ whole genome shotgun (WGS) entry which is preliminary data.</text>
</comment>
<keyword evidence="1" id="KW-0812">Transmembrane</keyword>